<accession>A0ABN9ENR8</accession>
<organism evidence="2 3">
    <name type="scientific">Staurois parvus</name>
    <dbReference type="NCBI Taxonomy" id="386267"/>
    <lineage>
        <taxon>Eukaryota</taxon>
        <taxon>Metazoa</taxon>
        <taxon>Chordata</taxon>
        <taxon>Craniata</taxon>
        <taxon>Vertebrata</taxon>
        <taxon>Euteleostomi</taxon>
        <taxon>Amphibia</taxon>
        <taxon>Batrachia</taxon>
        <taxon>Anura</taxon>
        <taxon>Neobatrachia</taxon>
        <taxon>Ranoidea</taxon>
        <taxon>Ranidae</taxon>
        <taxon>Staurois</taxon>
    </lineage>
</organism>
<comment type="caution">
    <text evidence="2">The sequence shown here is derived from an EMBL/GenBank/DDBJ whole genome shotgun (WGS) entry which is preliminary data.</text>
</comment>
<feature type="region of interest" description="Disordered" evidence="1">
    <location>
        <begin position="60"/>
        <end position="124"/>
    </location>
</feature>
<evidence type="ECO:0000256" key="1">
    <source>
        <dbReference type="SAM" id="MobiDB-lite"/>
    </source>
</evidence>
<dbReference type="Proteomes" id="UP001162483">
    <property type="component" value="Unassembled WGS sequence"/>
</dbReference>
<dbReference type="EMBL" id="CATNWA010015754">
    <property type="protein sequence ID" value="CAI9586481.1"/>
    <property type="molecule type" value="Genomic_DNA"/>
</dbReference>
<evidence type="ECO:0000313" key="3">
    <source>
        <dbReference type="Proteomes" id="UP001162483"/>
    </source>
</evidence>
<proteinExistence type="predicted"/>
<protein>
    <submittedName>
        <fullName evidence="2">Uncharacterized protein</fullName>
    </submittedName>
</protein>
<keyword evidence="3" id="KW-1185">Reference proteome</keyword>
<evidence type="ECO:0000313" key="2">
    <source>
        <dbReference type="EMBL" id="CAI9586481.1"/>
    </source>
</evidence>
<gene>
    <name evidence="2" type="ORF">SPARVUS_LOCUS10375969</name>
</gene>
<feature type="non-terminal residue" evidence="2">
    <location>
        <position position="1"/>
    </location>
</feature>
<sequence>NIIQCKQTKPNHPQITVHTSKRRQAGRVNINWAGRYRGSKQRMVGVTGQVQQVASSVVQRVRQRDGQGHKPEIKTGEWSDKPGIRAGSAENQTGTESRNRIQGPRETQHQGRVCRSECPLNTPV</sequence>
<feature type="compositionally biased region" description="Basic and acidic residues" evidence="1">
    <location>
        <begin position="62"/>
        <end position="83"/>
    </location>
</feature>
<name>A0ABN9ENR8_9NEOB</name>
<reference evidence="2" key="1">
    <citation type="submission" date="2023-05" db="EMBL/GenBank/DDBJ databases">
        <authorList>
            <person name="Stuckert A."/>
        </authorList>
    </citation>
    <scope>NUCLEOTIDE SEQUENCE</scope>
</reference>